<protein>
    <submittedName>
        <fullName evidence="2">Uncharacterized protein</fullName>
    </submittedName>
</protein>
<dbReference type="AlphaFoldDB" id="A0A0L0F9F2"/>
<dbReference type="Proteomes" id="UP000054560">
    <property type="component" value="Unassembled WGS sequence"/>
</dbReference>
<keyword evidence="1" id="KW-1133">Transmembrane helix</keyword>
<dbReference type="GeneID" id="25914784"/>
<evidence type="ECO:0000256" key="1">
    <source>
        <dbReference type="SAM" id="Phobius"/>
    </source>
</evidence>
<sequence length="59" mass="6689">MPGSLTDPRYKYNNTVINSFGILTTGFNVYINLDRNFNFYISSVLVPIVLTAMMCMAVF</sequence>
<keyword evidence="3" id="KW-1185">Reference proteome</keyword>
<gene>
    <name evidence="2" type="ORF">SARC_14280</name>
</gene>
<reference evidence="2 3" key="1">
    <citation type="submission" date="2011-02" db="EMBL/GenBank/DDBJ databases">
        <title>The Genome Sequence of Sphaeroforma arctica JP610.</title>
        <authorList>
            <consortium name="The Broad Institute Genome Sequencing Platform"/>
            <person name="Russ C."/>
            <person name="Cuomo C."/>
            <person name="Young S.K."/>
            <person name="Zeng Q."/>
            <person name="Gargeya S."/>
            <person name="Alvarado L."/>
            <person name="Berlin A."/>
            <person name="Chapman S.B."/>
            <person name="Chen Z."/>
            <person name="Freedman E."/>
            <person name="Gellesch M."/>
            <person name="Goldberg J."/>
            <person name="Griggs A."/>
            <person name="Gujja S."/>
            <person name="Heilman E."/>
            <person name="Heiman D."/>
            <person name="Howarth C."/>
            <person name="Mehta T."/>
            <person name="Neiman D."/>
            <person name="Pearson M."/>
            <person name="Roberts A."/>
            <person name="Saif S."/>
            <person name="Shea T."/>
            <person name="Shenoy N."/>
            <person name="Sisk P."/>
            <person name="Stolte C."/>
            <person name="Sykes S."/>
            <person name="White J."/>
            <person name="Yandava C."/>
            <person name="Burger G."/>
            <person name="Gray M.W."/>
            <person name="Holland P.W.H."/>
            <person name="King N."/>
            <person name="Lang F.B.F."/>
            <person name="Roger A.J."/>
            <person name="Ruiz-Trillo I."/>
            <person name="Haas B."/>
            <person name="Nusbaum C."/>
            <person name="Birren B."/>
        </authorList>
    </citation>
    <scope>NUCLEOTIDE SEQUENCE [LARGE SCALE GENOMIC DNA]</scope>
    <source>
        <strain evidence="2 3">JP610</strain>
    </source>
</reference>
<organism evidence="2 3">
    <name type="scientific">Sphaeroforma arctica JP610</name>
    <dbReference type="NCBI Taxonomy" id="667725"/>
    <lineage>
        <taxon>Eukaryota</taxon>
        <taxon>Ichthyosporea</taxon>
        <taxon>Ichthyophonida</taxon>
        <taxon>Sphaeroforma</taxon>
    </lineage>
</organism>
<keyword evidence="1" id="KW-0472">Membrane</keyword>
<evidence type="ECO:0000313" key="2">
    <source>
        <dbReference type="EMBL" id="KNC73161.1"/>
    </source>
</evidence>
<feature type="non-terminal residue" evidence="2">
    <location>
        <position position="59"/>
    </location>
</feature>
<feature type="transmembrane region" description="Helical" evidence="1">
    <location>
        <begin position="12"/>
        <end position="31"/>
    </location>
</feature>
<feature type="transmembrane region" description="Helical" evidence="1">
    <location>
        <begin position="37"/>
        <end position="58"/>
    </location>
</feature>
<name>A0A0L0F9F2_9EUKA</name>
<evidence type="ECO:0000313" key="3">
    <source>
        <dbReference type="Proteomes" id="UP000054560"/>
    </source>
</evidence>
<dbReference type="RefSeq" id="XP_014147063.1">
    <property type="nucleotide sequence ID" value="XM_014291588.1"/>
</dbReference>
<accession>A0A0L0F9F2</accession>
<keyword evidence="1" id="KW-0812">Transmembrane</keyword>
<dbReference type="EMBL" id="KQ245986">
    <property type="protein sequence ID" value="KNC73161.1"/>
    <property type="molecule type" value="Genomic_DNA"/>
</dbReference>
<proteinExistence type="predicted"/>